<name>A0A2I1EV29_9GLOM</name>
<dbReference type="EMBL" id="CAGKOT010000006">
    <property type="protein sequence ID" value="CAB5346155.1"/>
    <property type="molecule type" value="Genomic_DNA"/>
</dbReference>
<dbReference type="VEuPathDB" id="FungiDB:RhiirA1_395209"/>
<evidence type="ECO:0000313" key="1">
    <source>
        <dbReference type="EMBL" id="CAB5346155.1"/>
    </source>
</evidence>
<dbReference type="VEuPathDB" id="FungiDB:FUN_016806"/>
<comment type="caution">
    <text evidence="1">The sequence shown here is derived from an EMBL/GenBank/DDBJ whole genome shotgun (WGS) entry which is preliminary data.</text>
</comment>
<dbReference type="AlphaFoldDB" id="A0A2I1EV29"/>
<accession>A0A2I1EV29</accession>
<dbReference type="Proteomes" id="UP000684084">
    <property type="component" value="Unassembled WGS sequence"/>
</dbReference>
<reference evidence="1" key="1">
    <citation type="submission" date="2020-05" db="EMBL/GenBank/DDBJ databases">
        <authorList>
            <person name="Rincon C."/>
            <person name="Sanders R I."/>
            <person name="Robbins C."/>
            <person name="Chaturvedi A."/>
        </authorList>
    </citation>
    <scope>NUCLEOTIDE SEQUENCE</scope>
    <source>
        <strain evidence="1">CHB12</strain>
    </source>
</reference>
<dbReference type="OrthoDB" id="10292403at2759"/>
<organism evidence="1 2">
    <name type="scientific">Rhizophagus irregularis</name>
    <dbReference type="NCBI Taxonomy" id="588596"/>
    <lineage>
        <taxon>Eukaryota</taxon>
        <taxon>Fungi</taxon>
        <taxon>Fungi incertae sedis</taxon>
        <taxon>Mucoromycota</taxon>
        <taxon>Glomeromycotina</taxon>
        <taxon>Glomeromycetes</taxon>
        <taxon>Glomerales</taxon>
        <taxon>Glomeraceae</taxon>
        <taxon>Rhizophagus</taxon>
    </lineage>
</organism>
<evidence type="ECO:0000313" key="2">
    <source>
        <dbReference type="Proteomes" id="UP000684084"/>
    </source>
</evidence>
<sequence length="112" mass="13171">MELILNNRNIVKCYLSCYVLGKGTIFSIPLSDKISIEKEEYSIESLTIDILKKYIWKREEKNLKFADNASELELRHVNVKEVLGVFNEVYIKQKLEGNKMKPNFLFSRTRLP</sequence>
<protein>
    <submittedName>
        <fullName evidence="1">Uncharacterized protein</fullName>
    </submittedName>
</protein>
<proteinExistence type="predicted"/>
<gene>
    <name evidence="1" type="ORF">CHRIB12_LOCUS4160</name>
</gene>